<feature type="compositionally biased region" description="Basic and acidic residues" evidence="1">
    <location>
        <begin position="317"/>
        <end position="326"/>
    </location>
</feature>
<sequence>MFGYSEPAGCALCGCPTNNSLADDFVKLITQYRKSGRVFIVPRAAQENANELHVDFEENARKVRQDVDIDDGVSSVPKRTLNVLRSQGCEARKDRQCGSLSGLHISPSTTLQGSPYVLNFDYGLGNARPSRNWDDPGRYHTVMSPVEIHEGQATDIAGSALRGAQKSNVQDIGPPPNAPTGPAADRGQPSNAPTGAYHNQRAPRGNHQRSPQANHHQGPRRNQRKRPKQNVRWGKYAVPKDISDEEWENKFSTEFAWILEFLFCKSIHDLGRGRGFDGFTSRVYRETLWALHNRRRLWNVCSRILQECLRFSKQRSAPKEISKSKQETNSSPQVSESIATPKGPTPTSHVASSPSVTFTSASNRTTSAAMASTSASAASTSTSEACASFSTASTSTTVASASTCLASTPTSKVSNPTLKAPTSVPKSAPTATDFFRRPIKGSRPWPCEPHELRNKSPIGASSMEALTLASRKSDFNNAFSFGVDANMQRFEIHFEDNGRKWSHCIGPRSTAMQYTYFDKSSELPDKITSCYVTMDQKVPVGLRFSNRSQTLTSGKPGEDETAYPPQAYGGGWMTGIFCQWSDRDSPDAKLTSFGVYFADD</sequence>
<comment type="caution">
    <text evidence="2">The sequence shown here is derived from an EMBL/GenBank/DDBJ whole genome shotgun (WGS) entry which is preliminary data.</text>
</comment>
<feature type="compositionally biased region" description="Basic residues" evidence="1">
    <location>
        <begin position="217"/>
        <end position="229"/>
    </location>
</feature>
<protein>
    <submittedName>
        <fullName evidence="2">Uncharacterized protein</fullName>
    </submittedName>
</protein>
<dbReference type="OrthoDB" id="9984533at2759"/>
<feature type="compositionally biased region" description="Polar residues" evidence="1">
    <location>
        <begin position="345"/>
        <end position="356"/>
    </location>
</feature>
<evidence type="ECO:0000313" key="3">
    <source>
        <dbReference type="Proteomes" id="UP000737391"/>
    </source>
</evidence>
<feature type="region of interest" description="Disordered" evidence="1">
    <location>
        <begin position="162"/>
        <end position="237"/>
    </location>
</feature>
<dbReference type="EMBL" id="LUFC02000585">
    <property type="protein sequence ID" value="KAF4495997.1"/>
    <property type="molecule type" value="Genomic_DNA"/>
</dbReference>
<evidence type="ECO:0000313" key="2">
    <source>
        <dbReference type="EMBL" id="KAF4495997.1"/>
    </source>
</evidence>
<feature type="region of interest" description="Disordered" evidence="1">
    <location>
        <begin position="316"/>
        <end position="358"/>
    </location>
</feature>
<accession>A0A9P5ECR1</accession>
<organism evidence="2 3">
    <name type="scientific">Fusarium agapanthi</name>
    <dbReference type="NCBI Taxonomy" id="1803897"/>
    <lineage>
        <taxon>Eukaryota</taxon>
        <taxon>Fungi</taxon>
        <taxon>Dikarya</taxon>
        <taxon>Ascomycota</taxon>
        <taxon>Pezizomycotina</taxon>
        <taxon>Sordariomycetes</taxon>
        <taxon>Hypocreomycetidae</taxon>
        <taxon>Hypocreales</taxon>
        <taxon>Nectriaceae</taxon>
        <taxon>Fusarium</taxon>
        <taxon>Fusarium fujikuroi species complex</taxon>
    </lineage>
</organism>
<name>A0A9P5ECR1_9HYPO</name>
<dbReference type="AlphaFoldDB" id="A0A9P5ECR1"/>
<proteinExistence type="predicted"/>
<dbReference type="Proteomes" id="UP000737391">
    <property type="component" value="Unassembled WGS sequence"/>
</dbReference>
<reference evidence="2" key="1">
    <citation type="submission" date="2020-01" db="EMBL/GenBank/DDBJ databases">
        <title>Identification and distribution of gene clusters putatively required for synthesis of sphingolipid metabolism inhibitors in phylogenetically diverse species of the filamentous fungus Fusarium.</title>
        <authorList>
            <person name="Kim H.-S."/>
            <person name="Busman M."/>
            <person name="Brown D.W."/>
            <person name="Divon H."/>
            <person name="Uhlig S."/>
            <person name="Proctor R.H."/>
        </authorList>
    </citation>
    <scope>NUCLEOTIDE SEQUENCE</scope>
    <source>
        <strain evidence="2">NRRL 31653</strain>
    </source>
</reference>
<feature type="region of interest" description="Disordered" evidence="1">
    <location>
        <begin position="406"/>
        <end position="458"/>
    </location>
</feature>
<keyword evidence="3" id="KW-1185">Reference proteome</keyword>
<evidence type="ECO:0000256" key="1">
    <source>
        <dbReference type="SAM" id="MobiDB-lite"/>
    </source>
</evidence>
<feature type="compositionally biased region" description="Polar residues" evidence="1">
    <location>
        <begin position="327"/>
        <end position="338"/>
    </location>
</feature>
<gene>
    <name evidence="2" type="ORF">FAGAP_7870</name>
</gene>